<feature type="region of interest" description="Disordered" evidence="1">
    <location>
        <begin position="1"/>
        <end position="20"/>
    </location>
</feature>
<proteinExistence type="predicted"/>
<evidence type="ECO:0000256" key="1">
    <source>
        <dbReference type="SAM" id="MobiDB-lite"/>
    </source>
</evidence>
<gene>
    <name evidence="3" type="ORF">GSU69_00055</name>
</gene>
<name>A0ABX6GUW2_9MICO</name>
<dbReference type="Proteomes" id="UP000464597">
    <property type="component" value="Chromosome"/>
</dbReference>
<organism evidence="3 4">
    <name type="scientific">Rathayibacter festucae</name>
    <dbReference type="NCBI Taxonomy" id="110937"/>
    <lineage>
        <taxon>Bacteria</taxon>
        <taxon>Bacillati</taxon>
        <taxon>Actinomycetota</taxon>
        <taxon>Actinomycetes</taxon>
        <taxon>Micrococcales</taxon>
        <taxon>Microbacteriaceae</taxon>
        <taxon>Rathayibacter</taxon>
    </lineage>
</organism>
<dbReference type="EMBL" id="CP047180">
    <property type="protein sequence ID" value="QHC61248.1"/>
    <property type="molecule type" value="Genomic_DNA"/>
</dbReference>
<dbReference type="PANTHER" id="PTHR13504">
    <property type="entry name" value="FIDO DOMAIN-CONTAINING PROTEIN DDB_G0283145"/>
    <property type="match status" value="1"/>
</dbReference>
<sequence>MTEDQSPPSQRSWPAVGFEQRPWQRSGDEVASRRLLRAAAGPYRAAVPPFVADLDVSLPSDLLAVSEDASRELTRFDAQVGSLTAPFASILLRTESASSSEVEHLTASAKQVALAELGDSTSTNAQLVVRNVAAMEAAIALSDELDADAVLTMHRVLLESTAPDIVGHWRDQQVWIGGGGVSPHGAVFVPPHHERVPALMLDVMEFARRVDVPVLAQVAIAHAQFETVHPFPDGNGRTGRALVQGMLRAAGVTENVTVPVSAGLLGDMKRYFDALTAYRSGDVRPIIETLADAAFAAVQNGRRLAADIAAIGARWDAGIRARSDSSVHALRQLLLRQPVVTVALVAAELGVSFPTAEASVQKLVDAGVLTQSQAGRRNRSFEAVEVLAALDDFAARARRPRYGTHSG</sequence>
<evidence type="ECO:0000259" key="2">
    <source>
        <dbReference type="PROSITE" id="PS51459"/>
    </source>
</evidence>
<dbReference type="RefSeq" id="WP_159421685.1">
    <property type="nucleotide sequence ID" value="NZ_CP047180.1"/>
</dbReference>
<dbReference type="InterPro" id="IPR040198">
    <property type="entry name" value="Fido_containing"/>
</dbReference>
<accession>A0ABX6GUW2</accession>
<reference evidence="4" key="1">
    <citation type="submission" date="2019-12" db="EMBL/GenBank/DDBJ databases">
        <title>Complete and draft genome sequences of new strains and members of some known species of the genus Rathayibacter isolated from plants.</title>
        <authorList>
            <person name="Tarlachkov S.V."/>
            <person name="Starodumova I.P."/>
            <person name="Dorofeeva L.V."/>
            <person name="Prisyazhnaya N.V."/>
            <person name="Leyn S."/>
            <person name="Zlamal J."/>
            <person name="Elan M."/>
            <person name="Osterman A.L."/>
            <person name="Nadler S."/>
            <person name="Subbotin S.A."/>
            <person name="Evtushenko L.I."/>
        </authorList>
    </citation>
    <scope>NUCLEOTIDE SEQUENCE [LARGE SCALE GENOMIC DNA]</scope>
    <source>
        <strain evidence="4">VKM Ac-2802</strain>
    </source>
</reference>
<feature type="compositionally biased region" description="Polar residues" evidence="1">
    <location>
        <begin position="1"/>
        <end position="12"/>
    </location>
</feature>
<dbReference type="InterPro" id="IPR003812">
    <property type="entry name" value="Fido"/>
</dbReference>
<dbReference type="Gene3D" id="1.10.3290.10">
    <property type="entry name" value="Fido-like domain"/>
    <property type="match status" value="1"/>
</dbReference>
<protein>
    <submittedName>
        <fullName evidence="3">Fic family protein</fullName>
    </submittedName>
</protein>
<dbReference type="Pfam" id="PF02661">
    <property type="entry name" value="Fic"/>
    <property type="match status" value="1"/>
</dbReference>
<evidence type="ECO:0000313" key="4">
    <source>
        <dbReference type="Proteomes" id="UP000464597"/>
    </source>
</evidence>
<keyword evidence="4" id="KW-1185">Reference proteome</keyword>
<evidence type="ECO:0000313" key="3">
    <source>
        <dbReference type="EMBL" id="QHC61248.1"/>
    </source>
</evidence>
<dbReference type="InterPro" id="IPR036597">
    <property type="entry name" value="Fido-like_dom_sf"/>
</dbReference>
<dbReference type="PANTHER" id="PTHR13504:SF38">
    <property type="entry name" value="FIDO DOMAIN-CONTAINING PROTEIN"/>
    <property type="match status" value="1"/>
</dbReference>
<dbReference type="SUPFAM" id="SSF140931">
    <property type="entry name" value="Fic-like"/>
    <property type="match status" value="1"/>
</dbReference>
<feature type="domain" description="Fido" evidence="2">
    <location>
        <begin position="145"/>
        <end position="292"/>
    </location>
</feature>
<dbReference type="PROSITE" id="PS51459">
    <property type="entry name" value="FIDO"/>
    <property type="match status" value="1"/>
</dbReference>